<dbReference type="InterPro" id="IPR039943">
    <property type="entry name" value="ICOS"/>
</dbReference>
<keyword evidence="3" id="KW-1003">Cell membrane</keyword>
<evidence type="ECO:0000256" key="9">
    <source>
        <dbReference type="ARBA" id="ARBA00023180"/>
    </source>
</evidence>
<comment type="subcellular location">
    <subcellularLocation>
        <location evidence="1">Cell membrane</location>
        <topology evidence="1">Single-pass type I membrane protein</topology>
    </subcellularLocation>
</comment>
<dbReference type="InterPro" id="IPR013106">
    <property type="entry name" value="Ig_V-set"/>
</dbReference>
<evidence type="ECO:0000256" key="7">
    <source>
        <dbReference type="ARBA" id="ARBA00023136"/>
    </source>
</evidence>
<accession>A0A8J6ALS7</accession>
<dbReference type="EMBL" id="JAGFMF010011501">
    <property type="protein sequence ID" value="KAG8521052.1"/>
    <property type="molecule type" value="Genomic_DNA"/>
</dbReference>
<protein>
    <recommendedName>
        <fullName evidence="2">Inducible T-cell costimulator</fullName>
    </recommendedName>
</protein>
<evidence type="ECO:0000256" key="4">
    <source>
        <dbReference type="ARBA" id="ARBA00022692"/>
    </source>
</evidence>
<keyword evidence="9" id="KW-0325">Glycoprotein</keyword>
<name>A0A8J6ALS7_GALPY</name>
<keyword evidence="15" id="KW-1185">Reference proteome</keyword>
<dbReference type="OrthoDB" id="9403189at2759"/>
<evidence type="ECO:0000313" key="14">
    <source>
        <dbReference type="EMBL" id="KAG8521052.1"/>
    </source>
</evidence>
<dbReference type="GO" id="GO:0031295">
    <property type="term" value="P:T cell costimulation"/>
    <property type="evidence" value="ECO:0007669"/>
    <property type="project" value="InterPro"/>
</dbReference>
<dbReference type="Proteomes" id="UP000700334">
    <property type="component" value="Unassembled WGS sequence"/>
</dbReference>
<dbReference type="GO" id="GO:0005886">
    <property type="term" value="C:plasma membrane"/>
    <property type="evidence" value="ECO:0007669"/>
    <property type="project" value="UniProtKB-SubCell"/>
</dbReference>
<evidence type="ECO:0000256" key="3">
    <source>
        <dbReference type="ARBA" id="ARBA00022475"/>
    </source>
</evidence>
<dbReference type="PANTHER" id="PTHR20904:SF0">
    <property type="entry name" value="INDUCIBLE T-CELL COSTIMULATOR"/>
    <property type="match status" value="1"/>
</dbReference>
<feature type="non-terminal residue" evidence="14">
    <location>
        <position position="164"/>
    </location>
</feature>
<keyword evidence="8" id="KW-1015">Disulfide bond</keyword>
<dbReference type="Pfam" id="PF15910">
    <property type="entry name" value="V-set_2"/>
    <property type="match status" value="1"/>
</dbReference>
<reference evidence="14" key="1">
    <citation type="journal article" date="2021" name="Evol. Appl.">
        <title>The genome of the Pyrenean desman and the effects of bottlenecks and inbreeding on the genomic landscape of an endangered species.</title>
        <authorList>
            <person name="Escoda L."/>
            <person name="Castresana J."/>
        </authorList>
    </citation>
    <scope>NUCLEOTIDE SEQUENCE</scope>
    <source>
        <strain evidence="14">IBE-C5619</strain>
    </source>
</reference>
<keyword evidence="6 12" id="KW-1133">Transmembrane helix</keyword>
<dbReference type="InterPro" id="IPR013783">
    <property type="entry name" value="Ig-like_fold"/>
</dbReference>
<dbReference type="AlphaFoldDB" id="A0A8J6ALS7"/>
<evidence type="ECO:0000256" key="10">
    <source>
        <dbReference type="ARBA" id="ARBA00023319"/>
    </source>
</evidence>
<evidence type="ECO:0000256" key="11">
    <source>
        <dbReference type="ARBA" id="ARBA00049688"/>
    </source>
</evidence>
<evidence type="ECO:0000313" key="15">
    <source>
        <dbReference type="Proteomes" id="UP000700334"/>
    </source>
</evidence>
<evidence type="ECO:0000256" key="6">
    <source>
        <dbReference type="ARBA" id="ARBA00022989"/>
    </source>
</evidence>
<keyword evidence="7 12" id="KW-0472">Membrane</keyword>
<keyword evidence="5" id="KW-0732">Signal</keyword>
<evidence type="ECO:0000256" key="8">
    <source>
        <dbReference type="ARBA" id="ARBA00023157"/>
    </source>
</evidence>
<evidence type="ECO:0000256" key="12">
    <source>
        <dbReference type="SAM" id="Phobius"/>
    </source>
</evidence>
<feature type="domain" description="Immunoglobulin V-set" evidence="13">
    <location>
        <begin position="1"/>
        <end position="102"/>
    </location>
</feature>
<evidence type="ECO:0000256" key="5">
    <source>
        <dbReference type="ARBA" id="ARBA00022729"/>
    </source>
</evidence>
<sequence length="164" mass="18955">MFTLHNGGVQILCSYPENVRQFKMQLMKENQTLCELTKTNTVSVKNIAFCKSQLSNNSVSFFLYNLNSSYSSYYLCNLTTFEPPPYKSEIQNKEYLYVYESQLCLNVMKSWLPIGCTAFILIYIFACVSICWFTKRKRRSSVHDPNSEYMFMAAMPNAKKPGGT</sequence>
<organism evidence="14 15">
    <name type="scientific">Galemys pyrenaicus</name>
    <name type="common">Iberian desman</name>
    <name type="synonym">Pyrenean desman</name>
    <dbReference type="NCBI Taxonomy" id="202257"/>
    <lineage>
        <taxon>Eukaryota</taxon>
        <taxon>Metazoa</taxon>
        <taxon>Chordata</taxon>
        <taxon>Craniata</taxon>
        <taxon>Vertebrata</taxon>
        <taxon>Euteleostomi</taxon>
        <taxon>Mammalia</taxon>
        <taxon>Eutheria</taxon>
        <taxon>Laurasiatheria</taxon>
        <taxon>Eulipotyphla</taxon>
        <taxon>Talpidae</taxon>
        <taxon>Galemys</taxon>
    </lineage>
</organism>
<proteinExistence type="predicted"/>
<dbReference type="GO" id="GO:0002517">
    <property type="term" value="P:T cell tolerance induction"/>
    <property type="evidence" value="ECO:0007669"/>
    <property type="project" value="TreeGrafter"/>
</dbReference>
<dbReference type="FunFam" id="2.60.40.10:FF:000874">
    <property type="entry name" value="Inducible T-cell costimulator"/>
    <property type="match status" value="1"/>
</dbReference>
<evidence type="ECO:0000256" key="2">
    <source>
        <dbReference type="ARBA" id="ARBA00019739"/>
    </source>
</evidence>
<gene>
    <name evidence="14" type="ORF">J0S82_014172</name>
</gene>
<keyword evidence="10" id="KW-0393">Immunoglobulin domain</keyword>
<evidence type="ECO:0000256" key="1">
    <source>
        <dbReference type="ARBA" id="ARBA00004251"/>
    </source>
</evidence>
<feature type="transmembrane region" description="Helical" evidence="12">
    <location>
        <begin position="111"/>
        <end position="133"/>
    </location>
</feature>
<keyword evidence="4 12" id="KW-0812">Transmembrane</keyword>
<comment type="subunit">
    <text evidence="11">Homodimer; disulfide-linked. Interacts with ICOSLG. Interacts with PIK3R1. Interacts with TBK1; this interaction is critical for the maturation of T follicular regulatory cells.</text>
</comment>
<dbReference type="Gene3D" id="2.60.40.10">
    <property type="entry name" value="Immunoglobulins"/>
    <property type="match status" value="1"/>
</dbReference>
<comment type="caution">
    <text evidence="14">The sequence shown here is derived from an EMBL/GenBank/DDBJ whole genome shotgun (WGS) entry which is preliminary data.</text>
</comment>
<dbReference type="GO" id="GO:0098609">
    <property type="term" value="P:cell-cell adhesion"/>
    <property type="evidence" value="ECO:0007669"/>
    <property type="project" value="TreeGrafter"/>
</dbReference>
<dbReference type="PANTHER" id="PTHR20904">
    <property type="entry name" value="INDUCIBLE T-CELL COSTIMULATOR ICOS"/>
    <property type="match status" value="1"/>
</dbReference>
<evidence type="ECO:0000259" key="13">
    <source>
        <dbReference type="Pfam" id="PF15910"/>
    </source>
</evidence>